<keyword evidence="8" id="KW-0732">Signal</keyword>
<evidence type="ECO:0000256" key="3">
    <source>
        <dbReference type="ARBA" id="ARBA00022989"/>
    </source>
</evidence>
<feature type="transmembrane region" description="Helical" evidence="7">
    <location>
        <begin position="694"/>
        <end position="711"/>
    </location>
</feature>
<feature type="signal peptide" evidence="8">
    <location>
        <begin position="1"/>
        <end position="23"/>
    </location>
</feature>
<feature type="transmembrane region" description="Helical" evidence="7">
    <location>
        <begin position="982"/>
        <end position="1002"/>
    </location>
</feature>
<evidence type="ECO:0000313" key="11">
    <source>
        <dbReference type="EMBL" id="CAK9062599.1"/>
    </source>
</evidence>
<feature type="transmembrane region" description="Helical" evidence="7">
    <location>
        <begin position="788"/>
        <end position="809"/>
    </location>
</feature>
<keyword evidence="5 11" id="KW-0675">Receptor</keyword>
<dbReference type="SUPFAM" id="SSF57184">
    <property type="entry name" value="Growth factor receptor domain"/>
    <property type="match status" value="1"/>
</dbReference>
<proteinExistence type="predicted"/>
<feature type="transmembrane region" description="Helical" evidence="7">
    <location>
        <begin position="1014"/>
        <end position="1037"/>
    </location>
</feature>
<dbReference type="Gene3D" id="2.10.50.10">
    <property type="entry name" value="Tumor Necrosis Factor Receptor, subunit A, domain 2"/>
    <property type="match status" value="2"/>
</dbReference>
<evidence type="ECO:0000256" key="1">
    <source>
        <dbReference type="ARBA" id="ARBA00004141"/>
    </source>
</evidence>
<dbReference type="InterPro" id="IPR011641">
    <property type="entry name" value="Tyr-kin_ephrin_A/B_rcpt-like"/>
</dbReference>
<evidence type="ECO:0000259" key="9">
    <source>
        <dbReference type="Pfam" id="PF01094"/>
    </source>
</evidence>
<keyword evidence="6" id="KW-0325">Glycoprotein</keyword>
<dbReference type="Pfam" id="PF07699">
    <property type="entry name" value="Ephrin_rec_like"/>
    <property type="match status" value="1"/>
</dbReference>
<feature type="transmembrane region" description="Helical" evidence="7">
    <location>
        <begin position="926"/>
        <end position="947"/>
    </location>
</feature>
<dbReference type="SUPFAM" id="SSF52200">
    <property type="entry name" value="Toll/Interleukin receptor TIR domain"/>
    <property type="match status" value="1"/>
</dbReference>
<evidence type="ECO:0000256" key="6">
    <source>
        <dbReference type="ARBA" id="ARBA00023180"/>
    </source>
</evidence>
<evidence type="ECO:0000256" key="2">
    <source>
        <dbReference type="ARBA" id="ARBA00022692"/>
    </source>
</evidence>
<dbReference type="SMART" id="SM01411">
    <property type="entry name" value="Ephrin_rec_like"/>
    <property type="match status" value="2"/>
</dbReference>
<dbReference type="InterPro" id="IPR000337">
    <property type="entry name" value="GPCR_3"/>
</dbReference>
<evidence type="ECO:0000259" key="10">
    <source>
        <dbReference type="Pfam" id="PF07699"/>
    </source>
</evidence>
<dbReference type="InterPro" id="IPR050726">
    <property type="entry name" value="mGluR"/>
</dbReference>
<name>A0ABP0NIL0_9DINO</name>
<feature type="domain" description="Receptor ligand binding region" evidence="9">
    <location>
        <begin position="80"/>
        <end position="428"/>
    </location>
</feature>
<feature type="chain" id="PRO_5045083253" evidence="8">
    <location>
        <begin position="24"/>
        <end position="1453"/>
    </location>
</feature>
<gene>
    <name evidence="11" type="ORF">SCF082_LOCUS32576</name>
</gene>
<evidence type="ECO:0000313" key="12">
    <source>
        <dbReference type="Proteomes" id="UP001642464"/>
    </source>
</evidence>
<keyword evidence="3 7" id="KW-1133">Transmembrane helix</keyword>
<feature type="transmembrane region" description="Helical" evidence="7">
    <location>
        <begin position="821"/>
        <end position="844"/>
    </location>
</feature>
<dbReference type="EMBL" id="CAXAMM010028335">
    <property type="protein sequence ID" value="CAK9062599.1"/>
    <property type="molecule type" value="Genomic_DNA"/>
</dbReference>
<keyword evidence="2 7" id="KW-0812">Transmembrane</keyword>
<feature type="domain" description="Tyrosine-protein kinase ephrin type A/B receptor-like" evidence="10">
    <location>
        <begin position="544"/>
        <end position="592"/>
    </location>
</feature>
<dbReference type="Pfam" id="PF01094">
    <property type="entry name" value="ANF_receptor"/>
    <property type="match status" value="1"/>
</dbReference>
<keyword evidence="12" id="KW-1185">Reference proteome</keyword>
<evidence type="ECO:0000256" key="5">
    <source>
        <dbReference type="ARBA" id="ARBA00023170"/>
    </source>
</evidence>
<sequence>MGLAAMTMRAALLASLVIALTGGQDIPLGVYGPVTTRSQLYLALVASFDLDLRKNFEPALRSRLGDPIIQITDLQPELANIKVRIGNSAGTPETGVATALDFMLGLDGEPPIVGLVGGVFSSISMPIASVAAVQKVTQISYGSTSPALSNKDTYPYFLRTVPPDSIQGQAFWNWIVAFEVPMAVCLYAVEPYGQGLFLAIEEQAKAAGQEGRLKGVSVRYMPNTFVVAEATESCRIAKSLGSRFIFVSMNSQMSNEFVVVLRDEGMLQSGWQVLGSEAFTPYGPTIFEADLPVGVMRWNPVSRGTKFANFTNLWSQLTVNDVMSADARSRYKYDNFKVPLSSATVPAVTDANFANGDLPSYDSFLFDACYTFVVAINELLKSGVAVADIKQQTLLDQVKITQFEGISGPVSFNANGDRLASYELLNQHPDGSGGTTLVQAGMFSATTGVLTIPGGQLYWMDGQIWPKPPDVLTNCDAGFYKEETSGQCKACPRGFQCAGGALPYQQCSRGYFANITGMVECLPCAEGFFAAEVGSAECSPCLAGFYMDITGQEACKKCPKGTYMPDKQAIQCIPCSMGQGTEESGAQSMSECRCAEGSFLCNSSGFTAGCQACPDGLQCAAGLDPPTQQPGFWTSGGDTCSFDVIRCRDQLECPGQAMGDCAQGREGIACNNCVEGYYPLDDGTCLPCGPGDSLPAIFTGIAAVIIIIFLLSSVNADLNQQSLNLLTVAAVGSQMVMAVQALGSIRQLSIQWVDPVREIIEFTRLLTFDFDIIRISCITGQDSPTLKFLGQLLACPMGACVIVVAYFVAKMRGRKMSLDAVFNLNGILLFALFITLTLAVLGPFQCLANPDGSSSMAANPGVLCFDSGEHTGLVILSILGIIFYPFTILTWATYTTVKYPSRINSGRGLQLVNRYRFLFQRFKPECYYYGLVLLWRNAFVALFPVLFVAVPEVQVVLMGALFVCGGALQVRVWPWRTEQANYADLVMTSLLQVVLLGAAPLLEIDEANSTEILGWLLCVAVLGSFLAGIGAICYSIWRHFQPSNVFGMFLCHHKGGAGSLCRLIKLLISRHSNCNVFLDSDQLEDLDLIFDTIRANTKSVVIVLTPELLKRMWCAGEIVTAFKNKVTTVPLICDGFVPLTAETLEAIPDVWTAQQKQILANYGITMDDVKQAYVWVRDELSPLTLSRFGPQQQREDVVVEIVQRAKVAMKVFRSNAPTGGKVKARILITGSVTDAEALATLEVFQILVQNHLRVECAMVRSSKELLAHKPYAHYFVVLFSRGMLRDPRFAQILLSTGAGKEVEEGAEEKHLEIVTVSADTGFEFPSAEFYKELEMQGLGEGLGPESGPTLAKAYRALLNVLALPLSPLGSEGLLEKQVSEISRRFRRYKDPASAIAMDNEEDLKHGGDGVDTRALGAELAKEQKEVAAAVSTMTGTMKQDDTASDIVVSSADF</sequence>
<organism evidence="11 12">
    <name type="scientific">Durusdinium trenchii</name>
    <dbReference type="NCBI Taxonomy" id="1381693"/>
    <lineage>
        <taxon>Eukaryota</taxon>
        <taxon>Sar</taxon>
        <taxon>Alveolata</taxon>
        <taxon>Dinophyceae</taxon>
        <taxon>Suessiales</taxon>
        <taxon>Symbiodiniaceae</taxon>
        <taxon>Durusdinium</taxon>
    </lineage>
</organism>
<comment type="subcellular location">
    <subcellularLocation>
        <location evidence="1">Membrane</location>
        <topology evidence="1">Multi-pass membrane protein</topology>
    </subcellularLocation>
</comment>
<dbReference type="PANTHER" id="PTHR24060">
    <property type="entry name" value="METABOTROPIC GLUTAMATE RECEPTOR"/>
    <property type="match status" value="1"/>
</dbReference>
<accession>A0ABP0NIL0</accession>
<dbReference type="InterPro" id="IPR001828">
    <property type="entry name" value="ANF_lig-bd_rcpt"/>
</dbReference>
<comment type="caution">
    <text evidence="11">The sequence shown here is derived from an EMBL/GenBank/DDBJ whole genome shotgun (WGS) entry which is preliminary data.</text>
</comment>
<dbReference type="CDD" id="cd00185">
    <property type="entry name" value="TNFRSF"/>
    <property type="match status" value="1"/>
</dbReference>
<evidence type="ECO:0000256" key="4">
    <source>
        <dbReference type="ARBA" id="ARBA00023136"/>
    </source>
</evidence>
<keyword evidence="4 7" id="KW-0472">Membrane</keyword>
<dbReference type="InterPro" id="IPR028082">
    <property type="entry name" value="Peripla_BP_I"/>
</dbReference>
<evidence type="ECO:0000256" key="8">
    <source>
        <dbReference type="SAM" id="SignalP"/>
    </source>
</evidence>
<dbReference type="InterPro" id="IPR035897">
    <property type="entry name" value="Toll_tir_struct_dom_sf"/>
</dbReference>
<evidence type="ECO:0000256" key="7">
    <source>
        <dbReference type="SAM" id="Phobius"/>
    </source>
</evidence>
<reference evidence="11 12" key="1">
    <citation type="submission" date="2024-02" db="EMBL/GenBank/DDBJ databases">
        <authorList>
            <person name="Chen Y."/>
            <person name="Shah S."/>
            <person name="Dougan E. K."/>
            <person name="Thang M."/>
            <person name="Chan C."/>
        </authorList>
    </citation>
    <scope>NUCLEOTIDE SEQUENCE [LARGE SCALE GENOMIC DNA]</scope>
</reference>
<dbReference type="InterPro" id="IPR009030">
    <property type="entry name" value="Growth_fac_rcpt_cys_sf"/>
</dbReference>
<feature type="transmembrane region" description="Helical" evidence="7">
    <location>
        <begin position="873"/>
        <end position="894"/>
    </location>
</feature>
<dbReference type="Proteomes" id="UP001642464">
    <property type="component" value="Unassembled WGS sequence"/>
</dbReference>
<feature type="transmembrane region" description="Helical" evidence="7">
    <location>
        <begin position="723"/>
        <end position="743"/>
    </location>
</feature>
<dbReference type="PRINTS" id="PR00248">
    <property type="entry name" value="GPCRMGR"/>
</dbReference>
<feature type="transmembrane region" description="Helical" evidence="7">
    <location>
        <begin position="953"/>
        <end position="970"/>
    </location>
</feature>
<dbReference type="SUPFAM" id="SSF53822">
    <property type="entry name" value="Periplasmic binding protein-like I"/>
    <property type="match status" value="1"/>
</dbReference>
<protein>
    <submittedName>
        <fullName evidence="11">Metabotropic glutamate receptor 7 (MGluR7)</fullName>
    </submittedName>
</protein>
<dbReference type="Gene3D" id="3.40.50.2300">
    <property type="match status" value="2"/>
</dbReference>